<evidence type="ECO:0000313" key="2">
    <source>
        <dbReference type="Proteomes" id="UP001265550"/>
    </source>
</evidence>
<evidence type="ECO:0000313" key="1">
    <source>
        <dbReference type="EMBL" id="MDR7095168.1"/>
    </source>
</evidence>
<dbReference type="EMBL" id="JAVDWE010000007">
    <property type="protein sequence ID" value="MDR7095168.1"/>
    <property type="molecule type" value="Genomic_DNA"/>
</dbReference>
<gene>
    <name evidence="1" type="ORF">J2X09_002912</name>
</gene>
<organism evidence="1 2">
    <name type="scientific">Hydrogenophaga laconesensis</name>
    <dbReference type="NCBI Taxonomy" id="1805971"/>
    <lineage>
        <taxon>Bacteria</taxon>
        <taxon>Pseudomonadati</taxon>
        <taxon>Pseudomonadota</taxon>
        <taxon>Betaproteobacteria</taxon>
        <taxon>Burkholderiales</taxon>
        <taxon>Comamonadaceae</taxon>
        <taxon>Hydrogenophaga</taxon>
    </lineage>
</organism>
<dbReference type="Proteomes" id="UP001265550">
    <property type="component" value="Unassembled WGS sequence"/>
</dbReference>
<accession>A0ABU1VCY5</accession>
<name>A0ABU1VCY5_9BURK</name>
<sequence length="126" mass="14161">MTPTLQEAIRATAWRQTLRQHFDVAALNRSITGAPHWLLKSVCGRNLLVQKLRQLRPGLGFSLWATRSALDPLLEAMVDELGLRTMPEPSNLHEQICFLRWAAARIISREPLRLLGRGSLLTGARA</sequence>
<comment type="caution">
    <text evidence="1">The sequence shown here is derived from an EMBL/GenBank/DDBJ whole genome shotgun (WGS) entry which is preliminary data.</text>
</comment>
<proteinExistence type="predicted"/>
<protein>
    <submittedName>
        <fullName evidence="1">Uncharacterized protein</fullName>
    </submittedName>
</protein>
<keyword evidence="2" id="KW-1185">Reference proteome</keyword>
<reference evidence="1 2" key="1">
    <citation type="submission" date="2023-07" db="EMBL/GenBank/DDBJ databases">
        <title>Sorghum-associated microbial communities from plants grown in Nebraska, USA.</title>
        <authorList>
            <person name="Schachtman D."/>
        </authorList>
    </citation>
    <scope>NUCLEOTIDE SEQUENCE [LARGE SCALE GENOMIC DNA]</scope>
    <source>
        <strain evidence="1 2">BE240</strain>
    </source>
</reference>